<dbReference type="InterPro" id="IPR036890">
    <property type="entry name" value="HATPase_C_sf"/>
</dbReference>
<dbReference type="PRINTS" id="PR00344">
    <property type="entry name" value="BCTRLSENSOR"/>
</dbReference>
<dbReference type="FunFam" id="1.10.287.130:FF:000001">
    <property type="entry name" value="Two-component sensor histidine kinase"/>
    <property type="match status" value="1"/>
</dbReference>
<evidence type="ECO:0000313" key="10">
    <source>
        <dbReference type="EMBL" id="AZG47555.1"/>
    </source>
</evidence>
<dbReference type="CDD" id="cd00075">
    <property type="entry name" value="HATPase"/>
    <property type="match status" value="1"/>
</dbReference>
<dbReference type="AlphaFoldDB" id="A0A3G8JS62"/>
<comment type="catalytic activity">
    <reaction evidence="1">
        <text>ATP + protein L-histidine = ADP + protein N-phospho-L-histidine.</text>
        <dbReference type="EC" id="2.7.13.3"/>
    </reaction>
</comment>
<accession>A0A3G8JS62</accession>
<dbReference type="EC" id="2.7.13.3" evidence="3"/>
<evidence type="ECO:0000259" key="9">
    <source>
        <dbReference type="PROSITE" id="PS50109"/>
    </source>
</evidence>
<feature type="transmembrane region" description="Helical" evidence="8">
    <location>
        <begin position="6"/>
        <end position="30"/>
    </location>
</feature>
<reference evidence="10 11" key="1">
    <citation type="submission" date="2018-11" db="EMBL/GenBank/DDBJ databases">
        <title>Gordonia insulae sp. nov., isolated from an island soil.</title>
        <authorList>
            <person name="Kim Y.S."/>
            <person name="Kim S.B."/>
        </authorList>
    </citation>
    <scope>NUCLEOTIDE SEQUENCE [LARGE SCALE GENOMIC DNA]</scope>
    <source>
        <strain evidence="10 11">MMS17-SY073</strain>
    </source>
</reference>
<dbReference type="PANTHER" id="PTHR43547">
    <property type="entry name" value="TWO-COMPONENT HISTIDINE KINASE"/>
    <property type="match status" value="1"/>
</dbReference>
<dbReference type="SMART" id="SM00388">
    <property type="entry name" value="HisKA"/>
    <property type="match status" value="1"/>
</dbReference>
<evidence type="ECO:0000313" key="11">
    <source>
        <dbReference type="Proteomes" id="UP000271469"/>
    </source>
</evidence>
<dbReference type="Gene3D" id="3.30.565.10">
    <property type="entry name" value="Histidine kinase-like ATPase, C-terminal domain"/>
    <property type="match status" value="1"/>
</dbReference>
<evidence type="ECO:0000256" key="8">
    <source>
        <dbReference type="SAM" id="Phobius"/>
    </source>
</evidence>
<keyword evidence="5 10" id="KW-0808">Transferase</keyword>
<keyword evidence="6 10" id="KW-0418">Kinase</keyword>
<organism evidence="10 11">
    <name type="scientific">Gordonia insulae</name>
    <dbReference type="NCBI Taxonomy" id="2420509"/>
    <lineage>
        <taxon>Bacteria</taxon>
        <taxon>Bacillati</taxon>
        <taxon>Actinomycetota</taxon>
        <taxon>Actinomycetes</taxon>
        <taxon>Mycobacteriales</taxon>
        <taxon>Gordoniaceae</taxon>
        <taxon>Gordonia</taxon>
    </lineage>
</organism>
<evidence type="ECO:0000256" key="2">
    <source>
        <dbReference type="ARBA" id="ARBA00004236"/>
    </source>
</evidence>
<evidence type="ECO:0000256" key="5">
    <source>
        <dbReference type="ARBA" id="ARBA00022679"/>
    </source>
</evidence>
<dbReference type="GO" id="GO:0005886">
    <property type="term" value="C:plasma membrane"/>
    <property type="evidence" value="ECO:0007669"/>
    <property type="project" value="UniProtKB-SubCell"/>
</dbReference>
<dbReference type="GO" id="GO:0000155">
    <property type="term" value="F:phosphorelay sensor kinase activity"/>
    <property type="evidence" value="ECO:0007669"/>
    <property type="project" value="InterPro"/>
</dbReference>
<feature type="domain" description="Histidine kinase" evidence="9">
    <location>
        <begin position="160"/>
        <end position="380"/>
    </location>
</feature>
<dbReference type="PANTHER" id="PTHR43547:SF2">
    <property type="entry name" value="HYBRID SIGNAL TRANSDUCTION HISTIDINE KINASE C"/>
    <property type="match status" value="1"/>
</dbReference>
<dbReference type="PROSITE" id="PS50109">
    <property type="entry name" value="HIS_KIN"/>
    <property type="match status" value="1"/>
</dbReference>
<dbReference type="InterPro" id="IPR003594">
    <property type="entry name" value="HATPase_dom"/>
</dbReference>
<keyword evidence="4" id="KW-0597">Phosphoprotein</keyword>
<evidence type="ECO:0000256" key="6">
    <source>
        <dbReference type="ARBA" id="ARBA00022777"/>
    </source>
</evidence>
<dbReference type="CDD" id="cd00082">
    <property type="entry name" value="HisKA"/>
    <property type="match status" value="1"/>
</dbReference>
<dbReference type="EMBL" id="CP033972">
    <property type="protein sequence ID" value="AZG47555.1"/>
    <property type="molecule type" value="Genomic_DNA"/>
</dbReference>
<dbReference type="Pfam" id="PF00512">
    <property type="entry name" value="HisKA"/>
    <property type="match status" value="1"/>
</dbReference>
<dbReference type="InterPro" id="IPR036097">
    <property type="entry name" value="HisK_dim/P_sf"/>
</dbReference>
<dbReference type="InterPro" id="IPR003661">
    <property type="entry name" value="HisK_dim/P_dom"/>
</dbReference>
<dbReference type="InterPro" id="IPR004358">
    <property type="entry name" value="Sig_transdc_His_kin-like_C"/>
</dbReference>
<evidence type="ECO:0000256" key="4">
    <source>
        <dbReference type="ARBA" id="ARBA00022553"/>
    </source>
</evidence>
<gene>
    <name evidence="10" type="primary">resE</name>
    <name evidence="10" type="ORF">D7316_04166</name>
</gene>
<dbReference type="InterPro" id="IPR005467">
    <property type="entry name" value="His_kinase_dom"/>
</dbReference>
<sequence length="381" mass="40345">MMLSVKDILLIVGITAVCTAVVTGVALLIMRLNRRGSITSQFAVVVAAAPVAVVASTMAIASEMYVSQHDLQVLIWVVLISALLSLLAAVVTGRSARARMGAIRESALRIGDGEVVDDDAHGWKEFADVSTALADTSERLAAARAEIARLDASRRQFFAWISHDLRTPLTGVRAMAEVLEDGAAEDPADYARRIRVQVDTMSRLVDDLFDLSRIQSDALALHCESVGLLDIVSDAVADVAHIATDRDVRVVQAGIADCMLWADPHELTRVVVNLLTNSLRHAPSGSEILVSAHRSDDARVVLSVLDHGSGVAAEDLGHMFEIGWRANTARTPDKPTGTASAGAGLGLAIVRGIVEAHGGDVSAQHVPEGFRLDVVLPTAAG</sequence>
<proteinExistence type="predicted"/>
<dbReference type="Proteomes" id="UP000271469">
    <property type="component" value="Chromosome"/>
</dbReference>
<dbReference type="KEGG" id="gom:D7316_04166"/>
<keyword evidence="8" id="KW-0812">Transmembrane</keyword>
<protein>
    <recommendedName>
        <fullName evidence="3">histidine kinase</fullName>
        <ecNumber evidence="3">2.7.13.3</ecNumber>
    </recommendedName>
</protein>
<keyword evidence="8" id="KW-0472">Membrane</keyword>
<dbReference type="SMART" id="SM00387">
    <property type="entry name" value="HATPase_c"/>
    <property type="match status" value="1"/>
</dbReference>
<evidence type="ECO:0000256" key="7">
    <source>
        <dbReference type="ARBA" id="ARBA00023012"/>
    </source>
</evidence>
<dbReference type="SUPFAM" id="SSF47384">
    <property type="entry name" value="Homodimeric domain of signal transducing histidine kinase"/>
    <property type="match status" value="1"/>
</dbReference>
<dbReference type="SUPFAM" id="SSF55874">
    <property type="entry name" value="ATPase domain of HSP90 chaperone/DNA topoisomerase II/histidine kinase"/>
    <property type="match status" value="1"/>
</dbReference>
<feature type="transmembrane region" description="Helical" evidence="8">
    <location>
        <begin position="42"/>
        <end position="61"/>
    </location>
</feature>
<name>A0A3G8JS62_9ACTN</name>
<comment type="subcellular location">
    <subcellularLocation>
        <location evidence="2">Cell membrane</location>
    </subcellularLocation>
</comment>
<keyword evidence="8" id="KW-1133">Transmembrane helix</keyword>
<keyword evidence="7" id="KW-0902">Two-component regulatory system</keyword>
<dbReference type="Pfam" id="PF02518">
    <property type="entry name" value="HATPase_c"/>
    <property type="match status" value="1"/>
</dbReference>
<dbReference type="RefSeq" id="WP_197718277.1">
    <property type="nucleotide sequence ID" value="NZ_CP033972.1"/>
</dbReference>
<evidence type="ECO:0000256" key="3">
    <source>
        <dbReference type="ARBA" id="ARBA00012438"/>
    </source>
</evidence>
<dbReference type="Gene3D" id="1.10.287.130">
    <property type="match status" value="1"/>
</dbReference>
<feature type="transmembrane region" description="Helical" evidence="8">
    <location>
        <begin position="73"/>
        <end position="91"/>
    </location>
</feature>
<keyword evidence="11" id="KW-1185">Reference proteome</keyword>
<evidence type="ECO:0000256" key="1">
    <source>
        <dbReference type="ARBA" id="ARBA00000085"/>
    </source>
</evidence>